<comment type="subcellular location">
    <subcellularLocation>
        <location evidence="1">Membrane</location>
        <topology evidence="1">Single-pass membrane protein</topology>
    </subcellularLocation>
</comment>
<keyword evidence="2" id="KW-0812">Transmembrane</keyword>
<evidence type="ECO:0000256" key="4">
    <source>
        <dbReference type="ARBA" id="ARBA00023136"/>
    </source>
</evidence>
<dbReference type="Pfam" id="PF04357">
    <property type="entry name" value="TamB"/>
    <property type="match status" value="1"/>
</dbReference>
<feature type="region of interest" description="Disordered" evidence="5">
    <location>
        <begin position="1462"/>
        <end position="1481"/>
    </location>
</feature>
<keyword evidence="4" id="KW-0472">Membrane</keyword>
<dbReference type="InterPro" id="IPR007452">
    <property type="entry name" value="TamB_C"/>
</dbReference>
<evidence type="ECO:0000259" key="6">
    <source>
        <dbReference type="Pfam" id="PF04357"/>
    </source>
</evidence>
<accession>A0ABY9REZ3</accession>
<keyword evidence="8" id="KW-1185">Reference proteome</keyword>
<evidence type="ECO:0000256" key="1">
    <source>
        <dbReference type="ARBA" id="ARBA00004167"/>
    </source>
</evidence>
<protein>
    <submittedName>
        <fullName evidence="7">Translocation/assembly module TamB domain-containing protein</fullName>
    </submittedName>
</protein>
<dbReference type="EMBL" id="CP133721">
    <property type="protein sequence ID" value="WMW78716.1"/>
    <property type="molecule type" value="Genomic_DNA"/>
</dbReference>
<evidence type="ECO:0000313" key="8">
    <source>
        <dbReference type="Proteomes" id="UP001180481"/>
    </source>
</evidence>
<evidence type="ECO:0000256" key="2">
    <source>
        <dbReference type="ARBA" id="ARBA00022692"/>
    </source>
</evidence>
<proteinExistence type="predicted"/>
<feature type="compositionally biased region" description="Basic and acidic residues" evidence="5">
    <location>
        <begin position="1462"/>
        <end position="1471"/>
    </location>
</feature>
<gene>
    <name evidence="7" type="ORF">RF683_04540</name>
</gene>
<dbReference type="PANTHER" id="PTHR36985:SF1">
    <property type="entry name" value="TRANSLOCATION AND ASSEMBLY MODULE SUBUNIT TAMB"/>
    <property type="match status" value="1"/>
</dbReference>
<reference evidence="7" key="1">
    <citation type="submission" date="2023-09" db="EMBL/GenBank/DDBJ databases">
        <title>Flavobacterium sp. 20NA77.7 isolated from freshwater.</title>
        <authorList>
            <person name="Le V."/>
            <person name="Ko S.-R."/>
            <person name="Ahn C.-Y."/>
            <person name="Oh H.-M."/>
        </authorList>
    </citation>
    <scope>NUCLEOTIDE SEQUENCE</scope>
    <source>
        <strain evidence="7">20NA77.7</strain>
    </source>
</reference>
<organism evidence="7 8">
    <name type="scientific">Flavobacterium nakdongensis</name>
    <dbReference type="NCBI Taxonomy" id="3073563"/>
    <lineage>
        <taxon>Bacteria</taxon>
        <taxon>Pseudomonadati</taxon>
        <taxon>Bacteroidota</taxon>
        <taxon>Flavobacteriia</taxon>
        <taxon>Flavobacteriales</taxon>
        <taxon>Flavobacteriaceae</taxon>
        <taxon>Flavobacterium</taxon>
    </lineage>
</organism>
<evidence type="ECO:0000256" key="5">
    <source>
        <dbReference type="SAM" id="MobiDB-lite"/>
    </source>
</evidence>
<sequence length="1481" mass="166207">MLLVTAAILLSLPVVQTKLGSYATNALKEDFGVNITIKRVAITPFGGVKLNDIQITDHRQDTLAHIDRLQTSILSFSKLYNSGHPYFGDLRLDGLNFKIIQYKGERDTNLDRFVAAFDDGKPSSGKFRLKANSIYLKTSRFRYIDANLKDTRVVDFKNLNGQLDDFFVKGANVTAYAYKLSFKDHRGIEVKNLTTDFTYTKKNILLNELELVTAHSSFKGRTELLYNRKDFSDFNNKVIFDLQIHEGKISSNDLNCFYPEFGKNQLFFIDSHVIGTLNNLAFHNLKVMDFNGNEIVGEIKLVNSFGKSHQKFSLNGKFDRLSTSRQGLAKVMPSLLGKKLPENFKNFGNILLSGEFFLTKKQVIADITLLSKVGQATADFTLNGLDVIDQATYKGEFTLNQFNLGVLFATPTFGLASLHAKIDGRGFTKKYLNTTFTGNAQKFTFNGYAYSNIELDGLFKMPYFKGDISCNDPNLKMIFNGLIDLSKTKKEYDFTTQIAYANLKKINWYKKDELSEFSGEISVKAKGNSLDDLIGQASINNITYKNSKSTYYFDEATLFSTFDSNNVRTVSLVSSDMINGQVVGKYKVQEINKIVENAVGSLYANYSPHKLQKNQYLDFDITIHSKIVELFFPDIHVAENTFVKGKINATDGLFKFDFKSPLIDVYGTKFNKISVAINNKNPLYNTYITLDSINSEMYKISDFNLINVTMNDTLFLRSEFKGGPKGEDRFDINVFHTIDKNKNSVVGFKKSDITFKKSQWYINENDTDDNAIIFDKKFQNFEFNKLTLSHNNQFIDFSGVMKDSTYKDLSLNFKDVDIAKITPELENLSFGGQVNGKITYKQIKTLFEPTTDLRVKDLVINNTPLGNLDVKVSGDESLRKFNVNANLNYQDSETFFTTGIVEFVNKKPILSLDAGFRNLNIAPLGGFLKGILENVRGEASGSANIVGSLENPDINGAIYLNKAGLKVPYLNVDYDFEKNAIIGITEDKFLFKNINLIDVAEKTRGVLSGTISHKKLEDWDMDLKINSDRLLVLDTKDSEDAYYFGKAFFNGYGTIEGPVNALVIEANGSSAKGTSLKIPVNESETIGDNSYVHFVTREEKFGTKKAKKETKTYKGIDLNFNFDITTDAEIEVILNRETGHAMKGKGLGSLNMNINTLGKFNMVGDFQVIEGKYLFRYGNLFDKNFSVKKGGTIRWDGDPMSAILDLEAVYTTQANPGVLIESASVNKKIPTEVVIAITGDLSNPQSDFTINFPTVQSSLKSEIDYRLQDKDFRQRQAFGLLATGSFVAATNTSWYGSFLETAKGLFGEVLSDGENKLQFGVDYQVGDKQRAISDRALVTLNTQINDKLSINGNVGVPVGGVNQSYVVGNVEVELKLNEDGSLTAHVFNKENDINYLATGQNTGYTQGIGLSYSVDFDDFKSLLHELFRSQKKNKKTTNKSEDHLPDSEISPDMINFIEETRKRQINEEKKKTPPQIVPEID</sequence>
<keyword evidence="3" id="KW-1133">Transmembrane helix</keyword>
<name>A0ABY9REZ3_9FLAO</name>
<dbReference type="PANTHER" id="PTHR36985">
    <property type="entry name" value="TRANSLOCATION AND ASSEMBLY MODULE SUBUNIT TAMB"/>
    <property type="match status" value="1"/>
</dbReference>
<evidence type="ECO:0000313" key="7">
    <source>
        <dbReference type="EMBL" id="WMW78716.1"/>
    </source>
</evidence>
<evidence type="ECO:0000256" key="3">
    <source>
        <dbReference type="ARBA" id="ARBA00022989"/>
    </source>
</evidence>
<dbReference type="RefSeq" id="WP_309533010.1">
    <property type="nucleotide sequence ID" value="NZ_CP133721.1"/>
</dbReference>
<feature type="region of interest" description="Disordered" evidence="5">
    <location>
        <begin position="1431"/>
        <end position="1453"/>
    </location>
</feature>
<dbReference type="Proteomes" id="UP001180481">
    <property type="component" value="Chromosome"/>
</dbReference>
<feature type="domain" description="Translocation and assembly module TamB C-terminal" evidence="6">
    <location>
        <begin position="1000"/>
        <end position="1416"/>
    </location>
</feature>